<keyword evidence="3" id="KW-0732">Signal</keyword>
<evidence type="ECO:0000313" key="5">
    <source>
        <dbReference type="Proteomes" id="UP001153069"/>
    </source>
</evidence>
<feature type="signal peptide" evidence="3">
    <location>
        <begin position="1"/>
        <end position="21"/>
    </location>
</feature>
<proteinExistence type="predicted"/>
<feature type="compositionally biased region" description="Acidic residues" evidence="1">
    <location>
        <begin position="157"/>
        <end position="171"/>
    </location>
</feature>
<evidence type="ECO:0000256" key="1">
    <source>
        <dbReference type="SAM" id="MobiDB-lite"/>
    </source>
</evidence>
<feature type="chain" id="PRO_5040305250" evidence="3">
    <location>
        <begin position="22"/>
        <end position="295"/>
    </location>
</feature>
<feature type="region of interest" description="Disordered" evidence="1">
    <location>
        <begin position="121"/>
        <end position="232"/>
    </location>
</feature>
<accession>A0A9N8E9J0</accession>
<keyword evidence="5" id="KW-1185">Reference proteome</keyword>
<evidence type="ECO:0000256" key="3">
    <source>
        <dbReference type="SAM" id="SignalP"/>
    </source>
</evidence>
<keyword evidence="2" id="KW-0472">Membrane</keyword>
<dbReference type="AlphaFoldDB" id="A0A9N8E9J0"/>
<name>A0A9N8E9J0_9STRA</name>
<feature type="compositionally biased region" description="Low complexity" evidence="1">
    <location>
        <begin position="136"/>
        <end position="156"/>
    </location>
</feature>
<evidence type="ECO:0000313" key="4">
    <source>
        <dbReference type="EMBL" id="CAB9516345.1"/>
    </source>
</evidence>
<feature type="compositionally biased region" description="Basic and acidic residues" evidence="1">
    <location>
        <begin position="223"/>
        <end position="232"/>
    </location>
</feature>
<keyword evidence="2" id="KW-0812">Transmembrane</keyword>
<organism evidence="4 5">
    <name type="scientific">Seminavis robusta</name>
    <dbReference type="NCBI Taxonomy" id="568900"/>
    <lineage>
        <taxon>Eukaryota</taxon>
        <taxon>Sar</taxon>
        <taxon>Stramenopiles</taxon>
        <taxon>Ochrophyta</taxon>
        <taxon>Bacillariophyta</taxon>
        <taxon>Bacillariophyceae</taxon>
        <taxon>Bacillariophycidae</taxon>
        <taxon>Naviculales</taxon>
        <taxon>Naviculaceae</taxon>
        <taxon>Seminavis</taxon>
    </lineage>
</organism>
<feature type="compositionally biased region" description="Polar residues" evidence="1">
    <location>
        <begin position="188"/>
        <end position="204"/>
    </location>
</feature>
<dbReference type="EMBL" id="CAICTM010000775">
    <property type="protein sequence ID" value="CAB9516345.1"/>
    <property type="molecule type" value="Genomic_DNA"/>
</dbReference>
<gene>
    <name evidence="4" type="ORF">SEMRO_776_G200910.1</name>
</gene>
<evidence type="ECO:0000256" key="2">
    <source>
        <dbReference type="SAM" id="Phobius"/>
    </source>
</evidence>
<protein>
    <submittedName>
        <fullName evidence="4">Uncharacterized protein</fullName>
    </submittedName>
</protein>
<sequence length="295" mass="32094">MKTRTLLTSLLLAALSAVVVTARITSTSTSSTATDIHRLLTNENPSAVCVPEKLLEHCPDESVTPAHLTQRCGGTYRLKAIRCYMEYLCENGHGQETVNSHKECMNNECAMAKRMGPLNCQEHLDSLNNDNEETTDQSTTTTTNTEEESSTPTESTPTEEEPSATEEESSTTEEQSTTEEAAKEGEESTTQEASGPSNNSNNSTEEIHEDSGEINEQQQQQQEKPKEEESKEKASGGAIAFVVFAAVAFAGVLYMYRGELLGKNREQFPGDSHIVANGNANLAPGQQADDDHQIT</sequence>
<keyword evidence="2" id="KW-1133">Transmembrane helix</keyword>
<comment type="caution">
    <text evidence="4">The sequence shown here is derived from an EMBL/GenBank/DDBJ whole genome shotgun (WGS) entry which is preliminary data.</text>
</comment>
<feature type="transmembrane region" description="Helical" evidence="2">
    <location>
        <begin position="234"/>
        <end position="256"/>
    </location>
</feature>
<reference evidence="4" key="1">
    <citation type="submission" date="2020-06" db="EMBL/GenBank/DDBJ databases">
        <authorList>
            <consortium name="Plant Systems Biology data submission"/>
        </authorList>
    </citation>
    <scope>NUCLEOTIDE SEQUENCE</scope>
    <source>
        <strain evidence="4">D6</strain>
    </source>
</reference>
<dbReference type="Proteomes" id="UP001153069">
    <property type="component" value="Unassembled WGS sequence"/>
</dbReference>